<dbReference type="EMBL" id="KZ503568">
    <property type="protein sequence ID" value="PKU62856.1"/>
    <property type="molecule type" value="Genomic_DNA"/>
</dbReference>
<evidence type="ECO:0000313" key="2">
    <source>
        <dbReference type="Proteomes" id="UP000233837"/>
    </source>
</evidence>
<keyword evidence="2" id="KW-1185">Reference proteome</keyword>
<proteinExistence type="predicted"/>
<reference evidence="1 2" key="1">
    <citation type="journal article" date="2016" name="Sci. Rep.">
        <title>The Dendrobium catenatum Lindl. genome sequence provides insights into polysaccharide synthase, floral development and adaptive evolution.</title>
        <authorList>
            <person name="Zhang G.Q."/>
            <person name="Xu Q."/>
            <person name="Bian C."/>
            <person name="Tsai W.C."/>
            <person name="Yeh C.M."/>
            <person name="Liu K.W."/>
            <person name="Yoshida K."/>
            <person name="Zhang L.S."/>
            <person name="Chang S.B."/>
            <person name="Chen F."/>
            <person name="Shi Y."/>
            <person name="Su Y.Y."/>
            <person name="Zhang Y.Q."/>
            <person name="Chen L.J."/>
            <person name="Yin Y."/>
            <person name="Lin M."/>
            <person name="Huang H."/>
            <person name="Deng H."/>
            <person name="Wang Z.W."/>
            <person name="Zhu S.L."/>
            <person name="Zhao X."/>
            <person name="Deng C."/>
            <person name="Niu S.C."/>
            <person name="Huang J."/>
            <person name="Wang M."/>
            <person name="Liu G.H."/>
            <person name="Yang H.J."/>
            <person name="Xiao X.J."/>
            <person name="Hsiao Y.Y."/>
            <person name="Wu W.L."/>
            <person name="Chen Y.Y."/>
            <person name="Mitsuda N."/>
            <person name="Ohme-Takagi M."/>
            <person name="Luo Y.B."/>
            <person name="Van de Peer Y."/>
            <person name="Liu Z.J."/>
        </authorList>
    </citation>
    <scope>NUCLEOTIDE SEQUENCE [LARGE SCALE GENOMIC DNA]</scope>
    <source>
        <tissue evidence="1">The whole plant</tissue>
    </source>
</reference>
<accession>A0A2I0VHG2</accession>
<organism evidence="1 2">
    <name type="scientific">Dendrobium catenatum</name>
    <dbReference type="NCBI Taxonomy" id="906689"/>
    <lineage>
        <taxon>Eukaryota</taxon>
        <taxon>Viridiplantae</taxon>
        <taxon>Streptophyta</taxon>
        <taxon>Embryophyta</taxon>
        <taxon>Tracheophyta</taxon>
        <taxon>Spermatophyta</taxon>
        <taxon>Magnoliopsida</taxon>
        <taxon>Liliopsida</taxon>
        <taxon>Asparagales</taxon>
        <taxon>Orchidaceae</taxon>
        <taxon>Epidendroideae</taxon>
        <taxon>Malaxideae</taxon>
        <taxon>Dendrobiinae</taxon>
        <taxon>Dendrobium</taxon>
    </lineage>
</organism>
<reference evidence="1 2" key="2">
    <citation type="journal article" date="2017" name="Nature">
        <title>The Apostasia genome and the evolution of orchids.</title>
        <authorList>
            <person name="Zhang G.Q."/>
            <person name="Liu K.W."/>
            <person name="Li Z."/>
            <person name="Lohaus R."/>
            <person name="Hsiao Y.Y."/>
            <person name="Niu S.C."/>
            <person name="Wang J.Y."/>
            <person name="Lin Y.C."/>
            <person name="Xu Q."/>
            <person name="Chen L.J."/>
            <person name="Yoshida K."/>
            <person name="Fujiwara S."/>
            <person name="Wang Z.W."/>
            <person name="Zhang Y.Q."/>
            <person name="Mitsuda N."/>
            <person name="Wang M."/>
            <person name="Liu G.H."/>
            <person name="Pecoraro L."/>
            <person name="Huang H.X."/>
            <person name="Xiao X.J."/>
            <person name="Lin M."/>
            <person name="Wu X.Y."/>
            <person name="Wu W.L."/>
            <person name="Chen Y.Y."/>
            <person name="Chang S.B."/>
            <person name="Sakamoto S."/>
            <person name="Ohme-Takagi M."/>
            <person name="Yagi M."/>
            <person name="Zeng S.J."/>
            <person name="Shen C.Y."/>
            <person name="Yeh C.M."/>
            <person name="Luo Y.B."/>
            <person name="Tsai W.C."/>
            <person name="Van de Peer Y."/>
            <person name="Liu Z.J."/>
        </authorList>
    </citation>
    <scope>NUCLEOTIDE SEQUENCE [LARGE SCALE GENOMIC DNA]</scope>
    <source>
        <tissue evidence="1">The whole plant</tissue>
    </source>
</reference>
<dbReference type="AlphaFoldDB" id="A0A2I0VHG2"/>
<evidence type="ECO:0000313" key="1">
    <source>
        <dbReference type="EMBL" id="PKU62856.1"/>
    </source>
</evidence>
<protein>
    <submittedName>
        <fullName evidence="1">Uncharacterized protein</fullName>
    </submittedName>
</protein>
<sequence length="158" mass="16889">MPLVTSYEGGDANKCIFNIITSPIASPNLVDDDAGVHSCGCHSSCLMGVVVSIGIMDVVDSTIVGYPNSNVPLLEYNLSNEPFISVSISLISNEVLKARGDRDDLDGPDDDFQATYNLNINRIVEKAFAMGGSLFLVHIACGIVADCFERLAWVAAFV</sequence>
<dbReference type="Proteomes" id="UP000233837">
    <property type="component" value="Unassembled WGS sequence"/>
</dbReference>
<gene>
    <name evidence="1" type="ORF">MA16_Dca027868</name>
</gene>
<name>A0A2I0VHG2_9ASPA</name>